<dbReference type="InterPro" id="IPR047951">
    <property type="entry name" value="Transpos_ISL3"/>
</dbReference>
<dbReference type="PROSITE" id="PS50531">
    <property type="entry name" value="HTH_IS21"/>
    <property type="match status" value="1"/>
</dbReference>
<dbReference type="Pfam" id="PF01610">
    <property type="entry name" value="DDE_Tnp_ISL3"/>
    <property type="match status" value="2"/>
</dbReference>
<dbReference type="PANTHER" id="PTHR33498:SF1">
    <property type="entry name" value="TRANSPOSASE FOR INSERTION SEQUENCE ELEMENT IS1557"/>
    <property type="match status" value="1"/>
</dbReference>
<evidence type="ECO:0000259" key="1">
    <source>
        <dbReference type="PROSITE" id="PS50531"/>
    </source>
</evidence>
<dbReference type="EMBL" id="CP099837">
    <property type="protein sequence ID" value="USY20696.1"/>
    <property type="molecule type" value="Genomic_DNA"/>
</dbReference>
<organism evidence="4 5">
    <name type="scientific">Nocardiopsis exhalans</name>
    <dbReference type="NCBI Taxonomy" id="163604"/>
    <lineage>
        <taxon>Bacteria</taxon>
        <taxon>Bacillati</taxon>
        <taxon>Actinomycetota</taxon>
        <taxon>Actinomycetes</taxon>
        <taxon>Streptosporangiales</taxon>
        <taxon>Nocardiopsidaceae</taxon>
        <taxon>Nocardiopsis</taxon>
    </lineage>
</organism>
<dbReference type="Pfam" id="PF14690">
    <property type="entry name" value="Zn_ribbon_ISL3"/>
    <property type="match status" value="1"/>
</dbReference>
<name>A0ABY5DC89_9ACTN</name>
<sequence>MACDVKELLKIVFSGLLPLIIEAIDDGPTIGLRTRTPDQPSPCPVCGTPSVKVHAYHQRTLTDTPVDGKNVHVTVRIRRLVCSTRGCPRQTFREQLPGVLVRYQRRTPRLATQIGAVARELAGRAGARLLKALAAPVSKNTALRTLMRLPLPRHPVPRVLGVDDFALRKGRRYATVLTDTTTNARIEVLPDRTADTLETWLRDRPGIEVVVRDGFAAYAEAVRRALPDAVQVADRWHLWHNLSEAVRKDVASHSTCWAKAGPPLQKLDRQESTLERWHHIHDLLDQGVGLMECARRLNLSLNTIKRYARIGEPDRLRQAPQYRAGLVDPYRDYLRKRKEENPAVPVQRLFGEISRLGYEGSLNLLYKYINQGRLDSDREAISPKAFSALLLAHPNRLTPEESQTLAELTGACPEMARLGDHISGFAQLLAPAPGNAEALTGWIAGVGEDDLPHLHAFTRGLDQDRAAVDAALTLPFHNGGTEGVNTRSKLLKRQMYGRAGFPLLRHRILLQ</sequence>
<evidence type="ECO:0000313" key="4">
    <source>
        <dbReference type="EMBL" id="USY21108.1"/>
    </source>
</evidence>
<evidence type="ECO:0000313" key="5">
    <source>
        <dbReference type="Proteomes" id="UP001055940"/>
    </source>
</evidence>
<dbReference type="Proteomes" id="UP001055940">
    <property type="component" value="Chromosome"/>
</dbReference>
<dbReference type="RefSeq" id="WP_254418091.1">
    <property type="nucleotide sequence ID" value="NZ_CP099837.1"/>
</dbReference>
<evidence type="ECO:0000313" key="3">
    <source>
        <dbReference type="EMBL" id="USY20696.1"/>
    </source>
</evidence>
<dbReference type="PANTHER" id="PTHR33498">
    <property type="entry name" value="TRANSPOSASE FOR INSERTION SEQUENCE ELEMENT IS1557"/>
    <property type="match status" value="1"/>
</dbReference>
<gene>
    <name evidence="3" type="ORF">NE857_03295</name>
    <name evidence="4" type="ORF">NE857_05560</name>
    <name evidence="2" type="ORF">NE857_26365</name>
</gene>
<feature type="domain" description="HTH IS21-type" evidence="1">
    <location>
        <begin position="275"/>
        <end position="338"/>
    </location>
</feature>
<dbReference type="InterPro" id="IPR002560">
    <property type="entry name" value="Transposase_DDE"/>
</dbReference>
<protein>
    <submittedName>
        <fullName evidence="4">ISL3 family transposase</fullName>
    </submittedName>
</protein>
<reference evidence="4" key="1">
    <citation type="submission" date="2022-06" db="EMBL/GenBank/DDBJ databases">
        <authorList>
            <person name="Ping M."/>
        </authorList>
    </citation>
    <scope>NUCLEOTIDE SEQUENCE</scope>
    <source>
        <strain evidence="4">JCM11759T</strain>
    </source>
</reference>
<dbReference type="InterPro" id="IPR017894">
    <property type="entry name" value="HTH_IS21_transposase_type"/>
</dbReference>
<dbReference type="EMBL" id="CP099837">
    <property type="protein sequence ID" value="USY21108.1"/>
    <property type="molecule type" value="Genomic_DNA"/>
</dbReference>
<keyword evidence="5" id="KW-1185">Reference proteome</keyword>
<evidence type="ECO:0000313" key="2">
    <source>
        <dbReference type="EMBL" id="USY18776.1"/>
    </source>
</evidence>
<accession>A0ABY5DC89</accession>
<dbReference type="NCBIfam" id="NF033550">
    <property type="entry name" value="transpos_ISL3"/>
    <property type="match status" value="1"/>
</dbReference>
<proteinExistence type="predicted"/>
<dbReference type="InterPro" id="IPR029261">
    <property type="entry name" value="Transposase_Znf"/>
</dbReference>
<dbReference type="EMBL" id="CP099837">
    <property type="protein sequence ID" value="USY18776.1"/>
    <property type="molecule type" value="Genomic_DNA"/>
</dbReference>